<gene>
    <name evidence="2" type="ORF">SD71_08990</name>
</gene>
<evidence type="ECO:0000259" key="1">
    <source>
        <dbReference type="Pfam" id="PF11575"/>
    </source>
</evidence>
<protein>
    <recommendedName>
        <fullName evidence="1">Ferric siderophore reductase C-terminal domain-containing protein</fullName>
    </recommendedName>
</protein>
<proteinExistence type="predicted"/>
<sequence>MRHLFADNACRVIDTVRKYTKVSEATLWANLSFLLVYRFEEWIQHADTAELQTRIQAVYRQIMNEPSADWFPEKACIPLTGRFRSIKDPMCQSRSILIRNKCCLSYRLPGDDRYCYTCPMISDACRIDKYKALHGNH</sequence>
<dbReference type="RefSeq" id="WP_041062084.1">
    <property type="nucleotide sequence ID" value="NZ_JXAL01000014.1"/>
</dbReference>
<feature type="domain" description="Ferric siderophore reductase C-terminal" evidence="1">
    <location>
        <begin position="102"/>
        <end position="119"/>
    </location>
</feature>
<comment type="caution">
    <text evidence="2">The sequence shown here is derived from an EMBL/GenBank/DDBJ whole genome shotgun (WGS) entry which is preliminary data.</text>
</comment>
<name>A0ABR5A511_9BACL</name>
<dbReference type="EMBL" id="JXAL01000014">
    <property type="protein sequence ID" value="KIL36114.1"/>
    <property type="molecule type" value="Genomic_DNA"/>
</dbReference>
<organism evidence="2 3">
    <name type="scientific">Cohnella kolymensis</name>
    <dbReference type="NCBI Taxonomy" id="1590652"/>
    <lineage>
        <taxon>Bacteria</taxon>
        <taxon>Bacillati</taxon>
        <taxon>Bacillota</taxon>
        <taxon>Bacilli</taxon>
        <taxon>Bacillales</taxon>
        <taxon>Paenibacillaceae</taxon>
        <taxon>Cohnella</taxon>
    </lineage>
</organism>
<accession>A0ABR5A511</accession>
<evidence type="ECO:0000313" key="3">
    <source>
        <dbReference type="Proteomes" id="UP000054526"/>
    </source>
</evidence>
<keyword evidence="3" id="KW-1185">Reference proteome</keyword>
<dbReference type="Pfam" id="PF11575">
    <property type="entry name" value="FhuF_C"/>
    <property type="match status" value="1"/>
</dbReference>
<dbReference type="Proteomes" id="UP000054526">
    <property type="component" value="Unassembled WGS sequence"/>
</dbReference>
<reference evidence="2 3" key="1">
    <citation type="submission" date="2014-12" db="EMBL/GenBank/DDBJ databases">
        <title>Draft genome sequence of Cohnella kolymensis strain B-2846.</title>
        <authorList>
            <person name="Karlyshev A.V."/>
            <person name="Kudryashova E.B."/>
        </authorList>
    </citation>
    <scope>NUCLEOTIDE SEQUENCE [LARGE SCALE GENOMIC DNA]</scope>
    <source>
        <strain evidence="2 3">VKM B-2846</strain>
    </source>
</reference>
<evidence type="ECO:0000313" key="2">
    <source>
        <dbReference type="EMBL" id="KIL36114.1"/>
    </source>
</evidence>
<dbReference type="InterPro" id="IPR024726">
    <property type="entry name" value="FhuF_C"/>
</dbReference>